<dbReference type="Proteomes" id="UP000053647">
    <property type="component" value="Unassembled WGS sequence"/>
</dbReference>
<gene>
    <name evidence="2" type="ORF">PAXINDRAFT_20680</name>
</gene>
<name>A0A0C9T3T8_PAXIN</name>
<dbReference type="AlphaFoldDB" id="A0A0C9T3T8"/>
<organism evidence="2 3">
    <name type="scientific">Paxillus involutus ATCC 200175</name>
    <dbReference type="NCBI Taxonomy" id="664439"/>
    <lineage>
        <taxon>Eukaryota</taxon>
        <taxon>Fungi</taxon>
        <taxon>Dikarya</taxon>
        <taxon>Basidiomycota</taxon>
        <taxon>Agaricomycotina</taxon>
        <taxon>Agaricomycetes</taxon>
        <taxon>Agaricomycetidae</taxon>
        <taxon>Boletales</taxon>
        <taxon>Paxilineae</taxon>
        <taxon>Paxillaceae</taxon>
        <taxon>Paxillus</taxon>
    </lineage>
</organism>
<dbReference type="OrthoDB" id="1668230at2759"/>
<dbReference type="EMBL" id="KN820510">
    <property type="protein sequence ID" value="KIJ06113.1"/>
    <property type="molecule type" value="Genomic_DNA"/>
</dbReference>
<protein>
    <submittedName>
        <fullName evidence="2">Uncharacterized protein</fullName>
    </submittedName>
</protein>
<evidence type="ECO:0000313" key="2">
    <source>
        <dbReference type="EMBL" id="KIJ06113.1"/>
    </source>
</evidence>
<reference evidence="3" key="2">
    <citation type="submission" date="2015-01" db="EMBL/GenBank/DDBJ databases">
        <title>Evolutionary Origins and Diversification of the Mycorrhizal Mutualists.</title>
        <authorList>
            <consortium name="DOE Joint Genome Institute"/>
            <consortium name="Mycorrhizal Genomics Consortium"/>
            <person name="Kohler A."/>
            <person name="Kuo A."/>
            <person name="Nagy L.G."/>
            <person name="Floudas D."/>
            <person name="Copeland A."/>
            <person name="Barry K.W."/>
            <person name="Cichocki N."/>
            <person name="Veneault-Fourrey C."/>
            <person name="LaButti K."/>
            <person name="Lindquist E.A."/>
            <person name="Lipzen A."/>
            <person name="Lundell T."/>
            <person name="Morin E."/>
            <person name="Murat C."/>
            <person name="Riley R."/>
            <person name="Ohm R."/>
            <person name="Sun H."/>
            <person name="Tunlid A."/>
            <person name="Henrissat B."/>
            <person name="Grigoriev I.V."/>
            <person name="Hibbett D.S."/>
            <person name="Martin F."/>
        </authorList>
    </citation>
    <scope>NUCLEOTIDE SEQUENCE [LARGE SCALE GENOMIC DNA]</scope>
    <source>
        <strain evidence="3">ATCC 200175</strain>
    </source>
</reference>
<evidence type="ECO:0000313" key="3">
    <source>
        <dbReference type="Proteomes" id="UP000053647"/>
    </source>
</evidence>
<dbReference type="HOGENOM" id="CLU_1170960_0_0_1"/>
<accession>A0A0C9T3T8</accession>
<proteinExistence type="predicted"/>
<feature type="region of interest" description="Disordered" evidence="1">
    <location>
        <begin position="172"/>
        <end position="191"/>
    </location>
</feature>
<sequence length="237" mass="26380">MQLSALPSTTLAFGSLPDVAARSLPIQGYLASVGSRGFDHKGVLVDPDARPEWSEVKQHPYFKDLDWDRVAARGYDPHYRPCDRNRQHHPLVPTDNWISEDSRGSPLTDEVALEGLHTILDVAARQNVGFSVAEYTFVTGVPVQNEAHGIACVSRPGPSIPMFVGPFTIRPVPLPPPNPGTRHDTTTRDTTTSRLQTMESSLRIQRNRLQTHARCSPRELPSEHQCFDGREYYVGGF</sequence>
<keyword evidence="3" id="KW-1185">Reference proteome</keyword>
<evidence type="ECO:0000256" key="1">
    <source>
        <dbReference type="SAM" id="MobiDB-lite"/>
    </source>
</evidence>
<reference evidence="2 3" key="1">
    <citation type="submission" date="2014-06" db="EMBL/GenBank/DDBJ databases">
        <authorList>
            <consortium name="DOE Joint Genome Institute"/>
            <person name="Kuo A."/>
            <person name="Kohler A."/>
            <person name="Nagy L.G."/>
            <person name="Floudas D."/>
            <person name="Copeland A."/>
            <person name="Barry K.W."/>
            <person name="Cichocki N."/>
            <person name="Veneault-Fourrey C."/>
            <person name="LaButti K."/>
            <person name="Lindquist E.A."/>
            <person name="Lipzen A."/>
            <person name="Lundell T."/>
            <person name="Morin E."/>
            <person name="Murat C."/>
            <person name="Sun H."/>
            <person name="Tunlid A."/>
            <person name="Henrissat B."/>
            <person name="Grigoriev I.V."/>
            <person name="Hibbett D.S."/>
            <person name="Martin F."/>
            <person name="Nordberg H.P."/>
            <person name="Cantor M.N."/>
            <person name="Hua S.X."/>
        </authorList>
    </citation>
    <scope>NUCLEOTIDE SEQUENCE [LARGE SCALE GENOMIC DNA]</scope>
    <source>
        <strain evidence="2 3">ATCC 200175</strain>
    </source>
</reference>